<dbReference type="SUPFAM" id="SSF81301">
    <property type="entry name" value="Nucleotidyltransferase"/>
    <property type="match status" value="1"/>
</dbReference>
<comment type="caution">
    <text evidence="3">The sequence shown here is derived from an EMBL/GenBank/DDBJ whole genome shotgun (WGS) entry which is preliminary data.</text>
</comment>
<dbReference type="EMBL" id="JACRUP010000001">
    <property type="protein sequence ID" value="MBC5849771.1"/>
    <property type="molecule type" value="Genomic_DNA"/>
</dbReference>
<comment type="subunit">
    <text evidence="2">Interacts with ribosomal protein uL14 (rplN).</text>
</comment>
<dbReference type="Gene3D" id="3.30.460.10">
    <property type="entry name" value="Beta Polymerase, domain 2"/>
    <property type="match status" value="1"/>
</dbReference>
<evidence type="ECO:0000256" key="1">
    <source>
        <dbReference type="ARBA" id="ARBA00010574"/>
    </source>
</evidence>
<dbReference type="HAMAP" id="MF_01477">
    <property type="entry name" value="Iojap_RsfS"/>
    <property type="match status" value="1"/>
</dbReference>
<dbReference type="InterPro" id="IPR043519">
    <property type="entry name" value="NT_sf"/>
</dbReference>
<evidence type="ECO:0000256" key="2">
    <source>
        <dbReference type="HAMAP-Rule" id="MF_01477"/>
    </source>
</evidence>
<dbReference type="GO" id="GO:0090071">
    <property type="term" value="P:negative regulation of ribosome biogenesis"/>
    <property type="evidence" value="ECO:0007669"/>
    <property type="project" value="UniProtKB-UniRule"/>
</dbReference>
<keyword evidence="2" id="KW-0810">Translation regulation</keyword>
<dbReference type="PANTHER" id="PTHR21043">
    <property type="entry name" value="IOJAP SUPERFAMILY ORTHOLOG"/>
    <property type="match status" value="1"/>
</dbReference>
<keyword evidence="2" id="KW-0678">Repressor</keyword>
<keyword evidence="4" id="KW-1185">Reference proteome</keyword>
<comment type="function">
    <text evidence="2">Functions as a ribosomal silencing factor. Interacts with ribosomal protein uL14 (rplN), blocking formation of intersubunit bridge B8. Prevents association of the 30S and 50S ribosomal subunits and the formation of functional ribosomes, thus repressing translation.</text>
</comment>
<dbReference type="GO" id="GO:0005737">
    <property type="term" value="C:cytoplasm"/>
    <property type="evidence" value="ECO:0007669"/>
    <property type="project" value="UniProtKB-SubCell"/>
</dbReference>
<comment type="similarity">
    <text evidence="1 2">Belongs to the Iojap/RsfS family.</text>
</comment>
<dbReference type="NCBIfam" id="TIGR00090">
    <property type="entry name" value="rsfS_iojap_ybeB"/>
    <property type="match status" value="1"/>
</dbReference>
<dbReference type="GO" id="GO:0043023">
    <property type="term" value="F:ribosomal large subunit binding"/>
    <property type="evidence" value="ECO:0007669"/>
    <property type="project" value="TreeGrafter"/>
</dbReference>
<protein>
    <recommendedName>
        <fullName evidence="2">Ribosomal silencing factor RsfS</fullName>
    </recommendedName>
</protein>
<reference evidence="3" key="1">
    <citation type="submission" date="2020-08" db="EMBL/GenBank/DDBJ databases">
        <title>Genome Sequencing and Pan-Genome Analysis of Migratory bird Vibrio Strains, Inner Mongolia.</title>
        <authorList>
            <person name="Zheng L."/>
        </authorList>
    </citation>
    <scope>NUCLEOTIDE SEQUENCE</scope>
    <source>
        <strain evidence="3">M13F</strain>
    </source>
</reference>
<dbReference type="GO" id="GO:0042256">
    <property type="term" value="P:cytosolic ribosome assembly"/>
    <property type="evidence" value="ECO:0007669"/>
    <property type="project" value="UniProtKB-UniRule"/>
</dbReference>
<sequence>MTIINEPYYEDSPLQQQQQLTHFLADKADDMKAVNIVTLDVQGKSSVTDYMVICTGTSKRHVASIADHIASEVKKIGLEPLGMDGEKEGEWVVLDMGSTMLHVMQEEHRALYQLEKLWG</sequence>
<dbReference type="RefSeq" id="WP_186463185.1">
    <property type="nucleotide sequence ID" value="NZ_CAWQCL010000034.1"/>
</dbReference>
<keyword evidence="2" id="KW-0963">Cytoplasm</keyword>
<dbReference type="Proteomes" id="UP000615796">
    <property type="component" value="Unassembled WGS sequence"/>
</dbReference>
<dbReference type="AlphaFoldDB" id="A0A9X0UHD2"/>
<dbReference type="Pfam" id="PF02410">
    <property type="entry name" value="RsfS"/>
    <property type="match status" value="1"/>
</dbReference>
<accession>A0A9X0UHD2</accession>
<comment type="subcellular location">
    <subcellularLocation>
        <location evidence="2">Cytoplasm</location>
    </subcellularLocation>
</comment>
<dbReference type="GO" id="GO:0017148">
    <property type="term" value="P:negative regulation of translation"/>
    <property type="evidence" value="ECO:0007669"/>
    <property type="project" value="UniProtKB-UniRule"/>
</dbReference>
<organism evidence="3 4">
    <name type="scientific">Vibrio metschnikovii</name>
    <dbReference type="NCBI Taxonomy" id="28172"/>
    <lineage>
        <taxon>Bacteria</taxon>
        <taxon>Pseudomonadati</taxon>
        <taxon>Pseudomonadota</taxon>
        <taxon>Gammaproteobacteria</taxon>
        <taxon>Vibrionales</taxon>
        <taxon>Vibrionaceae</taxon>
        <taxon>Vibrio</taxon>
    </lineage>
</organism>
<evidence type="ECO:0000313" key="3">
    <source>
        <dbReference type="EMBL" id="MBC5849771.1"/>
    </source>
</evidence>
<name>A0A9X0UHD2_VIBME</name>
<proteinExistence type="inferred from homology"/>
<dbReference type="InterPro" id="IPR004394">
    <property type="entry name" value="Iojap/RsfS/C7orf30"/>
</dbReference>
<dbReference type="PANTHER" id="PTHR21043:SF0">
    <property type="entry name" value="MITOCHONDRIAL ASSEMBLY OF RIBOSOMAL LARGE SUBUNIT PROTEIN 1"/>
    <property type="match status" value="1"/>
</dbReference>
<evidence type="ECO:0000313" key="4">
    <source>
        <dbReference type="Proteomes" id="UP000615796"/>
    </source>
</evidence>
<gene>
    <name evidence="2 3" type="primary">rsfS</name>
    <name evidence="3" type="ORF">H8Q88_02210</name>
</gene>